<keyword evidence="2" id="KW-0472">Membrane</keyword>
<feature type="transmembrane region" description="Helical" evidence="2">
    <location>
        <begin position="31"/>
        <end position="51"/>
    </location>
</feature>
<comment type="caution">
    <text evidence="4">The sequence shown here is derived from an EMBL/GenBank/DDBJ whole genome shotgun (WGS) entry which is preliminary data.</text>
</comment>
<protein>
    <recommendedName>
        <fullName evidence="3">RING-type domain-containing protein</fullName>
    </recommendedName>
</protein>
<keyword evidence="1" id="KW-0863">Zinc-finger</keyword>
<organism evidence="4 5">
    <name type="scientific">Penstemon smallii</name>
    <dbReference type="NCBI Taxonomy" id="265156"/>
    <lineage>
        <taxon>Eukaryota</taxon>
        <taxon>Viridiplantae</taxon>
        <taxon>Streptophyta</taxon>
        <taxon>Embryophyta</taxon>
        <taxon>Tracheophyta</taxon>
        <taxon>Spermatophyta</taxon>
        <taxon>Magnoliopsida</taxon>
        <taxon>eudicotyledons</taxon>
        <taxon>Gunneridae</taxon>
        <taxon>Pentapetalae</taxon>
        <taxon>asterids</taxon>
        <taxon>lamiids</taxon>
        <taxon>Lamiales</taxon>
        <taxon>Plantaginaceae</taxon>
        <taxon>Cheloneae</taxon>
        <taxon>Penstemon</taxon>
    </lineage>
</organism>
<dbReference type="SMART" id="SM00184">
    <property type="entry name" value="RING"/>
    <property type="match status" value="1"/>
</dbReference>
<dbReference type="PANTHER" id="PTHR45676">
    <property type="entry name" value="RING-H2 FINGER PROTEIN ATL51-RELATED"/>
    <property type="match status" value="1"/>
</dbReference>
<evidence type="ECO:0000256" key="2">
    <source>
        <dbReference type="SAM" id="Phobius"/>
    </source>
</evidence>
<dbReference type="AlphaFoldDB" id="A0ABD3TCV8"/>
<name>A0ABD3TCV8_9LAMI</name>
<dbReference type="EMBL" id="JBJXBP010000004">
    <property type="protein sequence ID" value="KAL3834824.1"/>
    <property type="molecule type" value="Genomic_DNA"/>
</dbReference>
<keyword evidence="1" id="KW-0479">Metal-binding</keyword>
<accession>A0ABD3TCV8</accession>
<dbReference type="GO" id="GO:0008270">
    <property type="term" value="F:zinc ion binding"/>
    <property type="evidence" value="ECO:0007669"/>
    <property type="project" value="UniProtKB-KW"/>
</dbReference>
<dbReference type="InterPro" id="IPR001841">
    <property type="entry name" value="Znf_RING"/>
</dbReference>
<keyword evidence="1" id="KW-0862">Zinc</keyword>
<dbReference type="Gene3D" id="3.30.40.10">
    <property type="entry name" value="Zinc/RING finger domain, C3HC4 (zinc finger)"/>
    <property type="match status" value="1"/>
</dbReference>
<dbReference type="Pfam" id="PF13639">
    <property type="entry name" value="zf-RING_2"/>
    <property type="match status" value="1"/>
</dbReference>
<dbReference type="CDD" id="cd16461">
    <property type="entry name" value="RING-H2_EL5-like"/>
    <property type="match status" value="1"/>
</dbReference>
<dbReference type="Proteomes" id="UP001634393">
    <property type="component" value="Unassembled WGS sequence"/>
</dbReference>
<proteinExistence type="predicted"/>
<dbReference type="SUPFAM" id="SSF57850">
    <property type="entry name" value="RING/U-box"/>
    <property type="match status" value="1"/>
</dbReference>
<dbReference type="PROSITE" id="PS50089">
    <property type="entry name" value="ZF_RING_2"/>
    <property type="match status" value="1"/>
</dbReference>
<evidence type="ECO:0000313" key="5">
    <source>
        <dbReference type="Proteomes" id="UP001634393"/>
    </source>
</evidence>
<sequence length="151" mass="17048">MSYQSESSHQGFRWNYDEFDDSNFEIHGRTLFFIIALFSVILLVTLLFLYARWVCRFSSSSAPPRGVHPPLRARGLDSATINNLQIVLYKASGNFSEAECCICLGIFGDKEEVKVLPACRHCFHSECVDKWLSGHSSCPLCRAPIQVDPLV</sequence>
<keyword evidence="5" id="KW-1185">Reference proteome</keyword>
<reference evidence="4 5" key="1">
    <citation type="submission" date="2024-12" db="EMBL/GenBank/DDBJ databases">
        <title>The unique morphological basis and parallel evolutionary history of personate flowers in Penstemon.</title>
        <authorList>
            <person name="Depatie T.H."/>
            <person name="Wessinger C.A."/>
        </authorList>
    </citation>
    <scope>NUCLEOTIDE SEQUENCE [LARGE SCALE GENOMIC DNA]</scope>
    <source>
        <strain evidence="4">WTNN_2</strain>
        <tissue evidence="4">Leaf</tissue>
    </source>
</reference>
<evidence type="ECO:0000256" key="1">
    <source>
        <dbReference type="PROSITE-ProRule" id="PRU00175"/>
    </source>
</evidence>
<gene>
    <name evidence="4" type="ORF">ACJIZ3_009560</name>
</gene>
<keyword evidence="2" id="KW-0812">Transmembrane</keyword>
<feature type="domain" description="RING-type" evidence="3">
    <location>
        <begin position="100"/>
        <end position="142"/>
    </location>
</feature>
<evidence type="ECO:0000259" key="3">
    <source>
        <dbReference type="PROSITE" id="PS50089"/>
    </source>
</evidence>
<evidence type="ECO:0000313" key="4">
    <source>
        <dbReference type="EMBL" id="KAL3834824.1"/>
    </source>
</evidence>
<dbReference type="PANTHER" id="PTHR45676:SF41">
    <property type="entry name" value="RING-H2 FINGER PROTEIN ATL66"/>
    <property type="match status" value="1"/>
</dbReference>
<keyword evidence="2" id="KW-1133">Transmembrane helix</keyword>
<dbReference type="InterPro" id="IPR013083">
    <property type="entry name" value="Znf_RING/FYVE/PHD"/>
</dbReference>